<dbReference type="GO" id="GO:0009897">
    <property type="term" value="C:external side of plasma membrane"/>
    <property type="evidence" value="ECO:0007669"/>
    <property type="project" value="TreeGrafter"/>
</dbReference>
<dbReference type="Proteomes" id="UP001174136">
    <property type="component" value="Unassembled WGS sequence"/>
</dbReference>
<evidence type="ECO:0000259" key="2">
    <source>
        <dbReference type="PROSITE" id="PS50835"/>
    </source>
</evidence>
<dbReference type="SUPFAM" id="SSF48726">
    <property type="entry name" value="Immunoglobulin"/>
    <property type="match status" value="2"/>
</dbReference>
<dbReference type="GO" id="GO:0045121">
    <property type="term" value="C:membrane raft"/>
    <property type="evidence" value="ECO:0007669"/>
    <property type="project" value="TreeGrafter"/>
</dbReference>
<reference evidence="3" key="1">
    <citation type="journal article" date="2023" name="Front. Mar. Sci.">
        <title>A new Merluccius polli reference genome to investigate the effects of global change in West African waters.</title>
        <authorList>
            <person name="Mateo J.L."/>
            <person name="Blanco-Fernandez C."/>
            <person name="Garcia-Vazquez E."/>
            <person name="Machado-Schiaffino G."/>
        </authorList>
    </citation>
    <scope>NUCLEOTIDE SEQUENCE</scope>
    <source>
        <strain evidence="3">C29</strain>
        <tissue evidence="3">Fin</tissue>
    </source>
</reference>
<dbReference type="SMART" id="SM00409">
    <property type="entry name" value="IG"/>
    <property type="match status" value="2"/>
</dbReference>
<proteinExistence type="predicted"/>
<dbReference type="Gene3D" id="2.60.40.10">
    <property type="entry name" value="Immunoglobulins"/>
    <property type="match status" value="1"/>
</dbReference>
<dbReference type="GO" id="GO:0042289">
    <property type="term" value="F:MHC class II protein binding"/>
    <property type="evidence" value="ECO:0007669"/>
    <property type="project" value="TreeGrafter"/>
</dbReference>
<dbReference type="GO" id="GO:0042110">
    <property type="term" value="P:T cell activation"/>
    <property type="evidence" value="ECO:0007669"/>
    <property type="project" value="TreeGrafter"/>
</dbReference>
<sequence length="583" mass="63630">MVKRRGPKTDPWGTPSETPEHPDLWFLSCTNCWWSVRYDVNQESAVPGFDKGGGKRIELTGGGFGFMDEFPDAVFALLGDNVALPCAIPSVQSCSHVNWNMSSDIQGLSDQVVQAGVVQAGVVSAEQPLTFRLAADCSLHIHHLSRSYARTYECGDGQFSAGISLEILQMSLKETDEGGKLEIHCSLNNFKGLVGSCDHQGLRLEWLSEANTTLNRKRFAVESPTKCFSKLIFKRKVTDHHRTWRCQLRKNDTVKTSLGFRTDITDGIQEVFAVAGEWVSFSCDTSSLAGGRVEWVGPQNFSGDVDGVSHPAFTVNKMDSSLAVSKVWPGQSGDYQCVSDGEQTKVLAKVRLHTLEVSAEQEGGNLTLTCLLTCALQECDEDVTLGWARTSQSTWLSGGNQKTKNTLSSKVSTADELPADPAVCSVYADGVLMASKTWRSVDTDQLAAWVALPLGLLLCAASGGLYFLFKRKPKKGLHPLLSFLTFQTFSRGEIISITNKVNAVTLVWEVSKELPQVLDPANLGSWLGCCRGPSFSLGPPSARRSRQPRSVSLSIALYKPPPSDMECTMALHCFQWEAGVPVC</sequence>
<accession>A0AA47M9Y9</accession>
<evidence type="ECO:0000313" key="3">
    <source>
        <dbReference type="EMBL" id="KAK0136300.1"/>
    </source>
</evidence>
<evidence type="ECO:0000256" key="1">
    <source>
        <dbReference type="SAM" id="Phobius"/>
    </source>
</evidence>
<feature type="transmembrane region" description="Helical" evidence="1">
    <location>
        <begin position="446"/>
        <end position="469"/>
    </location>
</feature>
<dbReference type="PANTHER" id="PTHR11422">
    <property type="entry name" value="T-CELL SURFACE GLYCOPROTEIN CD4"/>
    <property type="match status" value="1"/>
</dbReference>
<gene>
    <name evidence="3" type="ORF">N1851_027809</name>
</gene>
<keyword evidence="1" id="KW-0472">Membrane</keyword>
<organism evidence="3 4">
    <name type="scientific">Merluccius polli</name>
    <name type="common">Benguela hake</name>
    <name type="synonym">Merluccius cadenati</name>
    <dbReference type="NCBI Taxonomy" id="89951"/>
    <lineage>
        <taxon>Eukaryota</taxon>
        <taxon>Metazoa</taxon>
        <taxon>Chordata</taxon>
        <taxon>Craniata</taxon>
        <taxon>Vertebrata</taxon>
        <taxon>Euteleostomi</taxon>
        <taxon>Actinopterygii</taxon>
        <taxon>Neopterygii</taxon>
        <taxon>Teleostei</taxon>
        <taxon>Neoteleostei</taxon>
        <taxon>Acanthomorphata</taxon>
        <taxon>Zeiogadaria</taxon>
        <taxon>Gadariae</taxon>
        <taxon>Gadiformes</taxon>
        <taxon>Gadoidei</taxon>
        <taxon>Merlucciidae</taxon>
        <taxon>Merluccius</taxon>
    </lineage>
</organism>
<dbReference type="PANTHER" id="PTHR11422:SF5">
    <property type="entry name" value="DIVERSE IMMUNOGLOBULIN DOMAIN-CONTAINING PROTEIN 1.1 ISOFORM X1-RELATED"/>
    <property type="match status" value="1"/>
</dbReference>
<evidence type="ECO:0000313" key="4">
    <source>
        <dbReference type="Proteomes" id="UP001174136"/>
    </source>
</evidence>
<dbReference type="GO" id="GO:1990782">
    <property type="term" value="F:protein tyrosine kinase binding"/>
    <property type="evidence" value="ECO:0007669"/>
    <property type="project" value="TreeGrafter"/>
</dbReference>
<dbReference type="InterPro" id="IPR007110">
    <property type="entry name" value="Ig-like_dom"/>
</dbReference>
<dbReference type="InterPro" id="IPR036179">
    <property type="entry name" value="Ig-like_dom_sf"/>
</dbReference>
<keyword evidence="4" id="KW-1185">Reference proteome</keyword>
<name>A0AA47M9Y9_MERPO</name>
<dbReference type="AlphaFoldDB" id="A0AA47M9Y9"/>
<dbReference type="InterPro" id="IPR003599">
    <property type="entry name" value="Ig_sub"/>
</dbReference>
<keyword evidence="1" id="KW-1133">Transmembrane helix</keyword>
<feature type="domain" description="Ig-like" evidence="2">
    <location>
        <begin position="276"/>
        <end position="348"/>
    </location>
</feature>
<dbReference type="GO" id="GO:0070374">
    <property type="term" value="P:positive regulation of ERK1 and ERK2 cascade"/>
    <property type="evidence" value="ECO:0007669"/>
    <property type="project" value="TreeGrafter"/>
</dbReference>
<dbReference type="EMBL" id="JAOPHQ010005178">
    <property type="protein sequence ID" value="KAK0136300.1"/>
    <property type="molecule type" value="Genomic_DNA"/>
</dbReference>
<comment type="caution">
    <text evidence="3">The sequence shown here is derived from an EMBL/GenBank/DDBJ whole genome shotgun (WGS) entry which is preliminary data.</text>
</comment>
<keyword evidence="1" id="KW-0812">Transmembrane</keyword>
<dbReference type="PROSITE" id="PS50835">
    <property type="entry name" value="IG_LIKE"/>
    <property type="match status" value="1"/>
</dbReference>
<protein>
    <recommendedName>
        <fullName evidence="2">Ig-like domain-containing protein</fullName>
    </recommendedName>
</protein>
<dbReference type="GO" id="GO:0035723">
    <property type="term" value="P:interleukin-15-mediated signaling pathway"/>
    <property type="evidence" value="ECO:0007669"/>
    <property type="project" value="TreeGrafter"/>
</dbReference>
<dbReference type="InterPro" id="IPR013783">
    <property type="entry name" value="Ig-like_fold"/>
</dbReference>